<organism evidence="3">
    <name type="scientific">Picobiliphyte sp. MS584-11</name>
    <dbReference type="NCBI Taxonomy" id="1157699"/>
    <lineage>
        <taxon>Eukaryota</taxon>
        <taxon>Eukaryota incertae sedis</taxon>
        <taxon>Picozoa</taxon>
    </lineage>
</organism>
<keyword evidence="1" id="KW-0694">RNA-binding</keyword>
<dbReference type="EMBL" id="MG202007">
    <property type="protein sequence ID" value="ATY40903.1"/>
    <property type="molecule type" value="Genomic_DNA"/>
</dbReference>
<feature type="compositionally biased region" description="Polar residues" evidence="2">
    <location>
        <begin position="1"/>
        <end position="17"/>
    </location>
</feature>
<reference evidence="3" key="1">
    <citation type="journal article" date="2017" name="Curr. Biol.">
        <title>A New Lineage of Eukaryotes Illuminates Early Mitochondrial Genome Reduction.</title>
        <authorList>
            <person name="Janouskovec J."/>
            <person name="Tikhonenkov D.V."/>
            <person name="Burki F."/>
            <person name="Howe A.T."/>
            <person name="Rohwer F.L."/>
            <person name="Mylnikov A.P."/>
            <person name="Keeling P.J."/>
        </authorList>
    </citation>
    <scope>NUCLEOTIDE SEQUENCE</scope>
</reference>
<keyword evidence="3" id="KW-0689">Ribosomal protein</keyword>
<keyword evidence="3" id="KW-0687">Ribonucleoprotein</keyword>
<dbReference type="AlphaFoldDB" id="A0A2H4R8D1"/>
<sequence length="582" mass="66108">MKSSTFTLKKNNSSNQHEIGKASISMPVTKMPPVQNLLHLRTCTSSLRTTLQDLSKYGLSWALLTGTIASKDKESFIFASQLNDNHAKYSEATTKYNQEELASIVNEVDIFLDVATNVLGGKLLESTPLGELALYRLKTKTIATNFELEAYDPKIQEKELPCFNLTRDYTIEQEGFEDWSWLNGVSAVGTSGTRPYDAIVRDDLYNVVPEDYDGSESTATNTTHTSVTSNINELTSEETEFMAKIWDESMEISTEYLQEEHLLSHEISNNFATQLRVKQRMKWWYGLSGRQNFTSKNELDALTQLEERVDRLLWKHNWFSSLAESRQMLQHGHIMILRKRDIDTYMVDKNHDFSKWGTVNECLENPVNTEELMSLGKRVKPSTLASKGDFIYWKASTLSSFWKKHLPSQSKTAHLSSQINEDNLQLNSESMSHLNVNTWKSLLAEGQYNESLQKRELADTKYSKGLMNYNFPLAPHLISNAFSDILKQDKLCSPLDNCTSSPSNDLEENNFFQVVGLPAVGLSLFVSSNDCESLLAMKAPSQKKHSVPLSSSILSNHYQYPYCQRSYKTMCSDLILLPQSLV</sequence>
<accession>A0A2H4R8D1</accession>
<feature type="region of interest" description="Disordered" evidence="2">
    <location>
        <begin position="1"/>
        <end position="23"/>
    </location>
</feature>
<dbReference type="SUPFAM" id="SSF55174">
    <property type="entry name" value="Alpha-L RNA-binding motif"/>
    <property type="match status" value="1"/>
</dbReference>
<dbReference type="PROSITE" id="PS50889">
    <property type="entry name" value="S4"/>
    <property type="match status" value="1"/>
</dbReference>
<gene>
    <name evidence="3" type="primary">rps4</name>
</gene>
<keyword evidence="3" id="KW-0496">Mitochondrion</keyword>
<dbReference type="GO" id="GO:0003723">
    <property type="term" value="F:RNA binding"/>
    <property type="evidence" value="ECO:0007669"/>
    <property type="project" value="UniProtKB-KW"/>
</dbReference>
<name>A0A2H4R8D1_9EUKA</name>
<proteinExistence type="predicted"/>
<evidence type="ECO:0000256" key="2">
    <source>
        <dbReference type="SAM" id="MobiDB-lite"/>
    </source>
</evidence>
<dbReference type="GO" id="GO:0005840">
    <property type="term" value="C:ribosome"/>
    <property type="evidence" value="ECO:0007669"/>
    <property type="project" value="UniProtKB-KW"/>
</dbReference>
<evidence type="ECO:0000256" key="1">
    <source>
        <dbReference type="PROSITE-ProRule" id="PRU00182"/>
    </source>
</evidence>
<evidence type="ECO:0000313" key="3">
    <source>
        <dbReference type="EMBL" id="ATY40903.1"/>
    </source>
</evidence>
<geneLocation type="mitochondrion" evidence="3"/>
<protein>
    <submittedName>
        <fullName evidence="3">Ribosomal protein S4</fullName>
    </submittedName>
</protein>